<dbReference type="InterPro" id="IPR003958">
    <property type="entry name" value="CBFA_NFYB_domain"/>
</dbReference>
<proteinExistence type="predicted"/>
<name>A0A834IVH2_RHYFE</name>
<dbReference type="EMBL" id="JAACXV010000042">
    <property type="protein sequence ID" value="KAF7285858.1"/>
    <property type="molecule type" value="Genomic_DNA"/>
</dbReference>
<evidence type="ECO:0000313" key="5">
    <source>
        <dbReference type="Proteomes" id="UP000625711"/>
    </source>
</evidence>
<dbReference type="Pfam" id="PF00808">
    <property type="entry name" value="CBFD_NFYB_HMF"/>
    <property type="match status" value="1"/>
</dbReference>
<reference evidence="4" key="1">
    <citation type="submission" date="2020-08" db="EMBL/GenBank/DDBJ databases">
        <title>Genome sequencing and assembly of the red palm weevil Rhynchophorus ferrugineus.</title>
        <authorList>
            <person name="Dias G.B."/>
            <person name="Bergman C.M."/>
            <person name="Manee M."/>
        </authorList>
    </citation>
    <scope>NUCLEOTIDE SEQUENCE</scope>
    <source>
        <strain evidence="4">AA-2017</strain>
        <tissue evidence="4">Whole larva</tissue>
    </source>
</reference>
<comment type="subcellular location">
    <subcellularLocation>
        <location evidence="1">Nucleus</location>
    </subcellularLocation>
</comment>
<dbReference type="GO" id="GO:0006261">
    <property type="term" value="P:DNA-templated DNA replication"/>
    <property type="evidence" value="ECO:0007669"/>
    <property type="project" value="TreeGrafter"/>
</dbReference>
<accession>A0A834IVH2</accession>
<dbReference type="Proteomes" id="UP000625711">
    <property type="component" value="Unassembled WGS sequence"/>
</dbReference>
<dbReference type="InterPro" id="IPR009072">
    <property type="entry name" value="Histone-fold"/>
</dbReference>
<feature type="domain" description="Transcription factor CBF/NF-Y/archaeal histone" evidence="3">
    <location>
        <begin position="37"/>
        <end position="97"/>
    </location>
</feature>
<gene>
    <name evidence="4" type="ORF">GWI33_009535</name>
</gene>
<dbReference type="PANTHER" id="PTHR10252">
    <property type="entry name" value="HISTONE-LIKE TRANSCRIPTION FACTOR CCAAT-RELATED"/>
    <property type="match status" value="1"/>
</dbReference>
<dbReference type="SUPFAM" id="SSF47113">
    <property type="entry name" value="Histone-fold"/>
    <property type="match status" value="1"/>
</dbReference>
<dbReference type="PANTHER" id="PTHR10252:SF79">
    <property type="entry name" value="DNA POLYMERASE EPSILON SUBUNIT 4"/>
    <property type="match status" value="1"/>
</dbReference>
<organism evidence="4 5">
    <name type="scientific">Rhynchophorus ferrugineus</name>
    <name type="common">Red palm weevil</name>
    <name type="synonym">Curculio ferrugineus</name>
    <dbReference type="NCBI Taxonomy" id="354439"/>
    <lineage>
        <taxon>Eukaryota</taxon>
        <taxon>Metazoa</taxon>
        <taxon>Ecdysozoa</taxon>
        <taxon>Arthropoda</taxon>
        <taxon>Hexapoda</taxon>
        <taxon>Insecta</taxon>
        <taxon>Pterygota</taxon>
        <taxon>Neoptera</taxon>
        <taxon>Endopterygota</taxon>
        <taxon>Coleoptera</taxon>
        <taxon>Polyphaga</taxon>
        <taxon>Cucujiformia</taxon>
        <taxon>Curculionidae</taxon>
        <taxon>Dryophthorinae</taxon>
        <taxon>Rhynchophorus</taxon>
    </lineage>
</organism>
<comment type="caution">
    <text evidence="4">The sequence shown here is derived from an EMBL/GenBank/DDBJ whole genome shotgun (WGS) entry which is preliminary data.</text>
</comment>
<dbReference type="OrthoDB" id="636685at2759"/>
<keyword evidence="5" id="KW-1185">Reference proteome</keyword>
<evidence type="ECO:0000256" key="1">
    <source>
        <dbReference type="ARBA" id="ARBA00004123"/>
    </source>
</evidence>
<evidence type="ECO:0000259" key="3">
    <source>
        <dbReference type="Pfam" id="PF00808"/>
    </source>
</evidence>
<dbReference type="GO" id="GO:0008622">
    <property type="term" value="C:epsilon DNA polymerase complex"/>
    <property type="evidence" value="ECO:0007669"/>
    <property type="project" value="TreeGrafter"/>
</dbReference>
<evidence type="ECO:0000313" key="4">
    <source>
        <dbReference type="EMBL" id="KAF7285858.1"/>
    </source>
</evidence>
<protein>
    <recommendedName>
        <fullName evidence="3">Transcription factor CBF/NF-Y/archaeal histone domain-containing protein</fullName>
    </recommendedName>
</protein>
<dbReference type="GO" id="GO:0046982">
    <property type="term" value="F:protein heterodimerization activity"/>
    <property type="evidence" value="ECO:0007669"/>
    <property type="project" value="InterPro"/>
</dbReference>
<dbReference type="InterPro" id="IPR050568">
    <property type="entry name" value="Transcr_DNA_Rep_Reg"/>
</dbReference>
<evidence type="ECO:0000256" key="2">
    <source>
        <dbReference type="ARBA" id="ARBA00023242"/>
    </source>
</evidence>
<sequence>MSESNDIFAETLNPDELITDNNKKDSTTINKPVKYVRLPFSKIKQIMKMDPDCALVQQDAAFLVTKATEMFIEFLTKETYKQLMGNKRKTLTKRDVDATIEVIPQLCFLDGALE</sequence>
<dbReference type="CDD" id="cd22929">
    <property type="entry name" value="HFD_POLE4-like"/>
    <property type="match status" value="1"/>
</dbReference>
<keyword evidence="2" id="KW-0539">Nucleus</keyword>
<dbReference type="Gene3D" id="1.10.20.10">
    <property type="entry name" value="Histone, subunit A"/>
    <property type="match status" value="1"/>
</dbReference>
<dbReference type="AlphaFoldDB" id="A0A834IVH2"/>